<protein>
    <recommendedName>
        <fullName evidence="5">GTF3C1 extended winged-helix domain-containing protein</fullName>
    </recommendedName>
</protein>
<dbReference type="Pfam" id="PF13424">
    <property type="entry name" value="TPR_12"/>
    <property type="match status" value="1"/>
</dbReference>
<keyword evidence="7" id="KW-1185">Reference proteome</keyword>
<dbReference type="CTD" id="6759424"/>
<dbReference type="InParanoid" id="B3SDB1"/>
<dbReference type="Gene3D" id="3.40.50.300">
    <property type="entry name" value="P-loop containing nucleotide triphosphate hydrolases"/>
    <property type="match status" value="1"/>
</dbReference>
<keyword evidence="2 3" id="KW-0802">TPR repeat</keyword>
<feature type="region of interest" description="Disordered" evidence="4">
    <location>
        <begin position="1561"/>
        <end position="1584"/>
    </location>
</feature>
<dbReference type="CDD" id="cd16169">
    <property type="entry name" value="Tau138_eWH"/>
    <property type="match status" value="1"/>
</dbReference>
<dbReference type="OrthoDB" id="5828965at2759"/>
<evidence type="ECO:0000256" key="1">
    <source>
        <dbReference type="ARBA" id="ARBA00022737"/>
    </source>
</evidence>
<dbReference type="Pfam" id="PF24101">
    <property type="entry name" value="WHD_GTF3C1"/>
    <property type="match status" value="1"/>
</dbReference>
<proteinExistence type="predicted"/>
<dbReference type="PhylomeDB" id="B3SDB1"/>
<dbReference type="RefSeq" id="XP_002118211.1">
    <property type="nucleotide sequence ID" value="XM_002118175.1"/>
</dbReference>
<evidence type="ECO:0000256" key="4">
    <source>
        <dbReference type="SAM" id="MobiDB-lite"/>
    </source>
</evidence>
<dbReference type="eggNOG" id="KOG1840">
    <property type="taxonomic scope" value="Eukaryota"/>
</dbReference>
<dbReference type="Gene3D" id="1.25.40.10">
    <property type="entry name" value="Tetratricopeptide repeat domain"/>
    <property type="match status" value="4"/>
</dbReference>
<feature type="region of interest" description="Disordered" evidence="4">
    <location>
        <begin position="1249"/>
        <end position="1283"/>
    </location>
</feature>
<evidence type="ECO:0000256" key="2">
    <source>
        <dbReference type="ARBA" id="ARBA00022803"/>
    </source>
</evidence>
<dbReference type="InterPro" id="IPR019734">
    <property type="entry name" value="TPR_rpt"/>
</dbReference>
<feature type="compositionally biased region" description="Basic and acidic residues" evidence="4">
    <location>
        <begin position="1254"/>
        <end position="1275"/>
    </location>
</feature>
<sequence length="2455" mass="284067">MDQLDTCIRKSKEPPTLIDTSAQGNGQEIGNVIFVKQIVENSKRVSIIAVGYRSLKRQNMILEWLNEKKCVHVDNYYEILRSIRNTERDEGLKEVCDYRSIKRLISKLTKEGTVKVIDKTATCSNGSTTVSFLCSPDIEMDDELLNNLVIQYSLKMEKDAIGKQNKSLPKQDVVELSVAQQSENTILPKREPDVQLEHNPHCFLFLTDMIDSMWTMDNVVDDEVGPEESWRRSLSAYKGKVTLDDGWINLETILNVTPLSVLCKLVSFRYNIEGLEEYLGDSKTADTLFYRLPIKLREQLEPNRSVVRFWRDLQSVCLSTDIDKLAKVEDGLTRQYKYPKIRRLKSLSKIENNNLSKIKRLAKLNEGTHDSHLLENKKGDQVSSSTAVSTSSQAITKSAEVISKKRKKNFGITKDDKLLKKRKNLYTREEEDMILICQAVKIGLRQIGVAIGSWSFIRDEIERLLPYAASRTSEMLRHRYDKLIKNQECMRKLDKYVNETVNVNVTESYPAALAPKIKNVADITRGVLQQLLMASLSLKGEQYNSNDIYRLLHTFPSADLENAFEDLKQRGLIKKISIKLALPQQIICLNAQSDDSTVYTQKKTLYVGNNEVSNENLLVCVEKEIVTENEGVGESSFAIRNTTTYDNLLLNSCDIQCRIKQQNFREDQITGEGISEDMLSFRNEITTSAIQPCDTNIGMKLLGQKFSYGEALLSLVKNILNIVRKTNSIGITIKDLKAKLTPCNDDYVHTLDEVLRDLINLEMVYMIGFTEKRIVANDFIKPWSFRIINSDETDNKGICSDTENLSKLFIGKPWYNARGQMVKDTILQYEQSILLYILTNPGVTKMKIIDRFKDVIHDSVILDILEALLGSSCIHREMYAQPTKITLFSCPEDSMLRPVSTKDDQVDKVDRKTSLSSDGSNGILASIEDKIDQDDLNQLKPVINDIRSITSSTVDRNVRTIIDILSGNKQDGRKFDYKRYFKTATICRQILVEILSYYPLTCQQIELLLPSVRLLTDKFREIINFEEKDQQAESCYDDQLGKDNSKYQQRSSVDLLSIYATFMELLIIEDLIRQSTSLHPVHVAYCYAQWYHRCHQILRNNNRKILFELMMDLKDHLIDYQYCYIAIDCLSQIIQSSYCSYDLKLIAIYGTEYQPSIAKVSILGYKDLLDYCLHRLPYNTRQLKIVVYKWLMDMLTIIQLPSLSDTLRKPLYDELKQRLVCIPAEIRHQCLQDSLITDSQLQLILQESETPHSPQREQQGRQKQHENHREQHQEQQRQQQEQQQRQQQQYYRCFIDNIELPNSIIGQPFQLICLPSRFPNFMRNHDHLMGIESQLKKNKNCAIQGESGLGKTTLAIEYAHQHRHFYDIIYYFDASSILSLQRDFIRLGIELCRSSRVHSFRFTLYENLCQLLGHYNDIAINPHDYNYYDDKIISLMDRIYYDHGWIFHPWLKSFISLIIDILQSHHSALLIFDDIRYLQWIKTYLPGGENIHVILVFDQVHNDDTIRFIKVKPLSSEISRRYLQKVPLAKTTTSNDDTQASAAATTNATAIATTTNATTTTTATTNSSTTVNTNTNQNGQNGGRRISRQYLNRLNDSSPLTILTELCHGCPLLLHFIRSYTQVSHITLGDYYQEVVNDIAPLTYSNQSNRHLMTVAVAIILVKPAVTSIFQQYPIAAELLTFISFVSPRHIDKIELLHYLNYNSHSRQDLNFAIQILYNYGMINESCHGYRIHSIIQNVVHMKLKDEKIYQQTIDSILTYFLHQFEELEKISTLYPYYNRHQFYYELVVHAEYCCRYANGNHHNLAEIAAKIKLHLAKCYLQSYCYTQADDYCQASLQYFMNHDGVNDSKTCQCYDILARIDYATGQFQSALDYLQLSLKCKQELLEQSHHIQFIPYYRQLFQVYCRLHRYGDAKSTLQSLETAYRDNSKSNRLAQLYCHYDYISFYYFQGNYDQALTHCQHGVDYVSRINPQDERLIQQLKYHSGLIYLAMADIHWSQSQLTKASQYLNQSQTILKVITLDKHFCRSRIALLHGLIALSQGKYDDALNNGKQALSNAIINYGGKHIYVARLQDIMGDIYKRLPEQNELALKSYNAAILLKKGILNAENADITNTYIKLGGLLRMMGKFDKAITLLEKALNLQKTIFGDHHFQLSTTYDVIGRIHTATQDYVLARRYIATAIQIKQAAFGDNHFNLANSYNFLGETYSIDGNHIQSLDHFGTAVALAMQVDDSNVFELARYFNNHAVAIFNTRSNYEDENERIELVFYFLNQSLKLKLQSRGEYSREVEECYQNFANFYQRLAINEEQKVDESISNREIQDTQLRQALDYYKKILKIQLKVHSNDSLEIIETCRNIVIILIRFNEYDDALEHQKMILEVYMRRIGNENIQVAMCYYEMGESYNRLQDKKMANLCLQKALAVGNNCEDLREDFLGEIKAKIKEINLQNKSRLCTLI</sequence>
<evidence type="ECO:0000313" key="6">
    <source>
        <dbReference type="EMBL" id="EDV19287.1"/>
    </source>
</evidence>
<dbReference type="HOGENOM" id="CLU_228865_0_0_1"/>
<evidence type="ECO:0000256" key="3">
    <source>
        <dbReference type="PROSITE-ProRule" id="PRU00339"/>
    </source>
</evidence>
<dbReference type="SUPFAM" id="SSF52540">
    <property type="entry name" value="P-loop containing nucleoside triphosphate hydrolases"/>
    <property type="match status" value="1"/>
</dbReference>
<dbReference type="GeneID" id="6759424"/>
<dbReference type="SMART" id="SM00028">
    <property type="entry name" value="TPR"/>
    <property type="match status" value="9"/>
</dbReference>
<dbReference type="Proteomes" id="UP000009022">
    <property type="component" value="Unassembled WGS sequence"/>
</dbReference>
<dbReference type="InterPro" id="IPR035625">
    <property type="entry name" value="Tfc3-like_eWH"/>
</dbReference>
<dbReference type="PANTHER" id="PTHR45641:SF1">
    <property type="entry name" value="AAA+ ATPASE DOMAIN-CONTAINING PROTEIN"/>
    <property type="match status" value="1"/>
</dbReference>
<evidence type="ECO:0000313" key="7">
    <source>
        <dbReference type="Proteomes" id="UP000009022"/>
    </source>
</evidence>
<dbReference type="SUPFAM" id="SSF48452">
    <property type="entry name" value="TPR-like"/>
    <property type="match status" value="4"/>
</dbReference>
<accession>B3SDB1</accession>
<evidence type="ECO:0000259" key="5">
    <source>
        <dbReference type="Pfam" id="PF24101"/>
    </source>
</evidence>
<dbReference type="InterPro" id="IPR011990">
    <property type="entry name" value="TPR-like_helical_dom_sf"/>
</dbReference>
<dbReference type="EMBL" id="DS985277">
    <property type="protein sequence ID" value="EDV19287.1"/>
    <property type="molecule type" value="Genomic_DNA"/>
</dbReference>
<dbReference type="PROSITE" id="PS50005">
    <property type="entry name" value="TPR"/>
    <property type="match status" value="1"/>
</dbReference>
<dbReference type="PANTHER" id="PTHR45641">
    <property type="entry name" value="TETRATRICOPEPTIDE REPEAT PROTEIN (AFU_ORTHOLOGUE AFUA_6G03870)"/>
    <property type="match status" value="1"/>
</dbReference>
<dbReference type="InterPro" id="IPR027417">
    <property type="entry name" value="P-loop_NTPase"/>
</dbReference>
<feature type="compositionally biased region" description="Low complexity" evidence="4">
    <location>
        <begin position="1561"/>
        <end position="1578"/>
    </location>
</feature>
<gene>
    <name evidence="6" type="ORF">TRIADDRAFT_62269</name>
</gene>
<feature type="domain" description="GTF3C1 extended winged-helix" evidence="5">
    <location>
        <begin position="52"/>
        <end position="149"/>
    </location>
</feature>
<dbReference type="KEGG" id="tad:TRIADDRAFT_62269"/>
<dbReference type="Pfam" id="PF13374">
    <property type="entry name" value="TPR_10"/>
    <property type="match status" value="1"/>
</dbReference>
<feature type="repeat" description="TPR" evidence="3">
    <location>
        <begin position="2113"/>
        <end position="2146"/>
    </location>
</feature>
<organism evidence="6 7">
    <name type="scientific">Trichoplax adhaerens</name>
    <name type="common">Trichoplax reptans</name>
    <dbReference type="NCBI Taxonomy" id="10228"/>
    <lineage>
        <taxon>Eukaryota</taxon>
        <taxon>Metazoa</taxon>
        <taxon>Placozoa</taxon>
        <taxon>Uniplacotomia</taxon>
        <taxon>Trichoplacea</taxon>
        <taxon>Trichoplacidae</taxon>
        <taxon>Trichoplax</taxon>
    </lineage>
</organism>
<keyword evidence="1" id="KW-0677">Repeat</keyword>
<reference evidence="6 7" key="1">
    <citation type="journal article" date="2008" name="Nature">
        <title>The Trichoplax genome and the nature of placozoans.</title>
        <authorList>
            <person name="Srivastava M."/>
            <person name="Begovic E."/>
            <person name="Chapman J."/>
            <person name="Putnam N.H."/>
            <person name="Hellsten U."/>
            <person name="Kawashima T."/>
            <person name="Kuo A."/>
            <person name="Mitros T."/>
            <person name="Salamov A."/>
            <person name="Carpenter M.L."/>
            <person name="Signorovitch A.Y."/>
            <person name="Moreno M.A."/>
            <person name="Kamm K."/>
            <person name="Grimwood J."/>
            <person name="Schmutz J."/>
            <person name="Shapiro H."/>
            <person name="Grigoriev I.V."/>
            <person name="Buss L.W."/>
            <person name="Schierwater B."/>
            <person name="Dellaporta S.L."/>
            <person name="Rokhsar D.S."/>
        </authorList>
    </citation>
    <scope>NUCLEOTIDE SEQUENCE [LARGE SCALE GENOMIC DNA]</scope>
    <source>
        <strain evidence="6 7">Grell-BS-1999</strain>
    </source>
</reference>
<dbReference type="InterPro" id="IPR056467">
    <property type="entry name" value="eWH_GTF3C1"/>
</dbReference>
<name>B3SDB1_TRIAD</name>